<dbReference type="Proteomes" id="UP000001219">
    <property type="component" value="Chromosome"/>
</dbReference>
<dbReference type="GO" id="GO:0003677">
    <property type="term" value="F:DNA binding"/>
    <property type="evidence" value="ECO:0007669"/>
    <property type="project" value="TreeGrafter"/>
</dbReference>
<reference evidence="7 8" key="2">
    <citation type="journal article" date="2010" name="Stand. Genomic Sci.">
        <title>Complete genome sequence of Gordonia bronchialis type strain (3410).</title>
        <authorList>
            <person name="Ivanova N."/>
            <person name="Sikorski J."/>
            <person name="Jando M."/>
            <person name="Lapidus A."/>
            <person name="Nolan M."/>
            <person name="Lucas S."/>
            <person name="Del Rio T.G."/>
            <person name="Tice H."/>
            <person name="Copeland A."/>
            <person name="Cheng J.F."/>
            <person name="Chen F."/>
            <person name="Bruce D."/>
            <person name="Goodwin L."/>
            <person name="Pitluck S."/>
            <person name="Mavromatis K."/>
            <person name="Ovchinnikova G."/>
            <person name="Pati A."/>
            <person name="Chen A."/>
            <person name="Palaniappan K."/>
            <person name="Land M."/>
            <person name="Hauser L."/>
            <person name="Chang Y.J."/>
            <person name="Jeffries C.D."/>
            <person name="Chain P."/>
            <person name="Saunders E."/>
            <person name="Han C."/>
            <person name="Detter J.C."/>
            <person name="Brettin T."/>
            <person name="Rohde M."/>
            <person name="Goker M."/>
            <person name="Bristow J."/>
            <person name="Eisen J.A."/>
            <person name="Markowitz V."/>
            <person name="Hugenholtz P."/>
            <person name="Klenk H.P."/>
            <person name="Kyrpides N.C."/>
        </authorList>
    </citation>
    <scope>NUCLEOTIDE SEQUENCE [LARGE SCALE GENOMIC DNA]</scope>
    <source>
        <strain evidence="8">ATCC 25592 / DSM 43247 / BCRC 13721 / JCM 3198 / KCTC 3076 / NBRC 16047 / NCTC 10667</strain>
    </source>
</reference>
<evidence type="ECO:0000256" key="5">
    <source>
        <dbReference type="ARBA" id="ARBA00022747"/>
    </source>
</evidence>
<dbReference type="Gene3D" id="3.90.120.10">
    <property type="entry name" value="DNA Methylase, subunit A, domain 2"/>
    <property type="match status" value="1"/>
</dbReference>
<reference evidence="8" key="1">
    <citation type="submission" date="2009-10" db="EMBL/GenBank/DDBJ databases">
        <title>The complete chromosome of Gordonia bronchialis DSM 43247.</title>
        <authorList>
            <consortium name="US DOE Joint Genome Institute (JGI-PGF)"/>
            <person name="Lucas S."/>
            <person name="Copeland A."/>
            <person name="Lapidus A."/>
            <person name="Glavina del Rio T."/>
            <person name="Dalin E."/>
            <person name="Tice H."/>
            <person name="Bruce D."/>
            <person name="Goodwin L."/>
            <person name="Pitluck S."/>
            <person name="Kyrpides N."/>
            <person name="Mavromatis K."/>
            <person name="Ivanova N."/>
            <person name="Ovchinnikova G."/>
            <person name="Saunders E."/>
            <person name="Brettin T."/>
            <person name="Detter J.C."/>
            <person name="Han C."/>
            <person name="Larimer F."/>
            <person name="Land M."/>
            <person name="Hauser L."/>
            <person name="Markowitz V."/>
            <person name="Cheng J.-F."/>
            <person name="Hugenholtz P."/>
            <person name="Woyke T."/>
            <person name="Wu D."/>
            <person name="Jando M."/>
            <person name="Schneider S."/>
            <person name="Goeker M."/>
            <person name="Klenk H.-P."/>
            <person name="Eisen J.A."/>
        </authorList>
    </citation>
    <scope>NUCLEOTIDE SEQUENCE [LARGE SCALE GENOMIC DNA]</scope>
    <source>
        <strain evidence="8">ATCC 25592 / DSM 43247 / BCRC 13721 / JCM 3198 / KCTC 3076 / NBRC 16047 / NCTC 10667</strain>
    </source>
</reference>
<dbReference type="InterPro" id="IPR029063">
    <property type="entry name" value="SAM-dependent_MTases_sf"/>
</dbReference>
<organism evidence="7 8">
    <name type="scientific">Gordonia bronchialis (strain ATCC 25592 / DSM 43247 / BCRC 13721 / JCM 3198 / KCTC 3076 / NBRC 16047 / NCTC 10667)</name>
    <name type="common">Rhodococcus bronchialis</name>
    <dbReference type="NCBI Taxonomy" id="526226"/>
    <lineage>
        <taxon>Bacteria</taxon>
        <taxon>Bacillati</taxon>
        <taxon>Actinomycetota</taxon>
        <taxon>Actinomycetes</taxon>
        <taxon>Mycobacteriales</taxon>
        <taxon>Gordoniaceae</taxon>
        <taxon>Gordonia</taxon>
    </lineage>
</organism>
<dbReference type="GO" id="GO:0032259">
    <property type="term" value="P:methylation"/>
    <property type="evidence" value="ECO:0007669"/>
    <property type="project" value="UniProtKB-KW"/>
</dbReference>
<dbReference type="AlphaFoldDB" id="D0LCH2"/>
<comment type="similarity">
    <text evidence="6">Belongs to the class I-like SAM-binding methyltransferase superfamily. C5-methyltransferase family.</text>
</comment>
<evidence type="ECO:0000256" key="3">
    <source>
        <dbReference type="ARBA" id="ARBA00022679"/>
    </source>
</evidence>
<dbReference type="PROSITE" id="PS51679">
    <property type="entry name" value="SAM_MT_C5"/>
    <property type="match status" value="1"/>
</dbReference>
<feature type="active site" evidence="6">
    <location>
        <position position="85"/>
    </location>
</feature>
<sequence length="372" mass="40433">MRVRYPTSVAGTPSTSKDTVIDLFAGPGGLDVAAHWLGLPVVGVELDADAIATRHAAGLKSHHRSVQRCTPADFRATILTAGPPCQTFTVAGTGRGRSALNTLLLLVKKVARGEDISKSLSEFDDERTGLVLEPLKWAFAAYSAGVPYGSLVFEQVPSVLPVWEQMAEALEEIGYRAIPKVLWTEEYGVPQTRRRAVLIARHKSMGGLAALEPSHARFRRGLPQGSEAPAYPRCVSMSEALSLIPKNNRPQQFELVSNYGSGGVSTNRGVRHSSLPAYTITGKANRNRIRGIRGKDYGRLTIQEAGVLQTFPYDYPWRGSNQAQQVGNAIPPRMGVHILAAALGREFKRRDLDAAVRRPWAGSFGCIPTREA</sequence>
<name>D0LCH2_GORB4</name>
<evidence type="ECO:0000256" key="4">
    <source>
        <dbReference type="ARBA" id="ARBA00022691"/>
    </source>
</evidence>
<dbReference type="GO" id="GO:0009307">
    <property type="term" value="P:DNA restriction-modification system"/>
    <property type="evidence" value="ECO:0007669"/>
    <property type="project" value="UniProtKB-KW"/>
</dbReference>
<accession>D0LCH2</accession>
<keyword evidence="4 6" id="KW-0949">S-adenosyl-L-methionine</keyword>
<dbReference type="PANTHER" id="PTHR10629">
    <property type="entry name" value="CYTOSINE-SPECIFIC METHYLTRANSFERASE"/>
    <property type="match status" value="1"/>
</dbReference>
<dbReference type="EC" id="2.1.1.37" evidence="1"/>
<dbReference type="KEGG" id="gbr:Gbro_0361"/>
<evidence type="ECO:0000313" key="7">
    <source>
        <dbReference type="EMBL" id="ACY19696.1"/>
    </source>
</evidence>
<dbReference type="STRING" id="526226.Gbro_0361"/>
<dbReference type="InterPro" id="IPR001525">
    <property type="entry name" value="C5_MeTfrase"/>
</dbReference>
<evidence type="ECO:0000313" key="8">
    <source>
        <dbReference type="Proteomes" id="UP000001219"/>
    </source>
</evidence>
<keyword evidence="3 6" id="KW-0808">Transferase</keyword>
<dbReference type="OrthoDB" id="9813719at2"/>
<dbReference type="Pfam" id="PF00145">
    <property type="entry name" value="DNA_methylase"/>
    <property type="match status" value="3"/>
</dbReference>
<keyword evidence="8" id="KW-1185">Reference proteome</keyword>
<gene>
    <name evidence="7" type="ordered locus">Gbro_0361</name>
</gene>
<protein>
    <recommendedName>
        <fullName evidence="1">DNA (cytosine-5-)-methyltransferase</fullName>
        <ecNumber evidence="1">2.1.1.37</ecNumber>
    </recommendedName>
</protein>
<dbReference type="GO" id="GO:0003886">
    <property type="term" value="F:DNA (cytosine-5-)-methyltransferase activity"/>
    <property type="evidence" value="ECO:0007669"/>
    <property type="project" value="UniProtKB-EC"/>
</dbReference>
<dbReference type="InterPro" id="IPR050390">
    <property type="entry name" value="C5-Methyltransferase"/>
</dbReference>
<keyword evidence="5" id="KW-0680">Restriction system</keyword>
<evidence type="ECO:0000256" key="2">
    <source>
        <dbReference type="ARBA" id="ARBA00022603"/>
    </source>
</evidence>
<dbReference type="GO" id="GO:0044027">
    <property type="term" value="P:negative regulation of gene expression via chromosomal CpG island methylation"/>
    <property type="evidence" value="ECO:0007669"/>
    <property type="project" value="TreeGrafter"/>
</dbReference>
<evidence type="ECO:0000256" key="6">
    <source>
        <dbReference type="PROSITE-ProRule" id="PRU01016"/>
    </source>
</evidence>
<dbReference type="HOGENOM" id="CLU_052980_0_0_11"/>
<dbReference type="PANTHER" id="PTHR10629:SF52">
    <property type="entry name" value="DNA (CYTOSINE-5)-METHYLTRANSFERASE 1"/>
    <property type="match status" value="1"/>
</dbReference>
<keyword evidence="2 6" id="KW-0489">Methyltransferase</keyword>
<evidence type="ECO:0000256" key="1">
    <source>
        <dbReference type="ARBA" id="ARBA00011975"/>
    </source>
</evidence>
<dbReference type="EMBL" id="CP001802">
    <property type="protein sequence ID" value="ACY19696.1"/>
    <property type="molecule type" value="Genomic_DNA"/>
</dbReference>
<dbReference type="Gene3D" id="3.40.50.150">
    <property type="entry name" value="Vaccinia Virus protein VP39"/>
    <property type="match status" value="1"/>
</dbReference>
<dbReference type="REBASE" id="22332">
    <property type="entry name" value="M.GbrORF361P"/>
</dbReference>
<dbReference type="eggNOG" id="COG0270">
    <property type="taxonomic scope" value="Bacteria"/>
</dbReference>
<dbReference type="PRINTS" id="PR00105">
    <property type="entry name" value="C5METTRFRASE"/>
</dbReference>
<proteinExistence type="inferred from homology"/>
<dbReference type="SUPFAM" id="SSF53335">
    <property type="entry name" value="S-adenosyl-L-methionine-dependent methyltransferases"/>
    <property type="match status" value="1"/>
</dbReference>